<dbReference type="Pfam" id="PF01381">
    <property type="entry name" value="HTH_3"/>
    <property type="match status" value="1"/>
</dbReference>
<dbReference type="InterPro" id="IPR001387">
    <property type="entry name" value="Cro/C1-type_HTH"/>
</dbReference>
<gene>
    <name evidence="2" type="ORF">DL189_09340</name>
</gene>
<dbReference type="SMART" id="SM00530">
    <property type="entry name" value="HTH_XRE"/>
    <property type="match status" value="1"/>
</dbReference>
<protein>
    <submittedName>
        <fullName evidence="2">LexA family transcriptional regulator</fullName>
    </submittedName>
</protein>
<dbReference type="Proteomes" id="UP000246375">
    <property type="component" value="Unassembled WGS sequence"/>
</dbReference>
<dbReference type="SUPFAM" id="SSF51306">
    <property type="entry name" value="LexA/Signal peptidase"/>
    <property type="match status" value="1"/>
</dbReference>
<proteinExistence type="predicted"/>
<sequence>MKKLKIKSGFWERVSKARALNSLTQKELADLVGVSQRQIAAYENVESEPRERTLMKLAEALGTTPEWLATGEGESRIKARISPADTARKIPIIALEDVFYHLMTPERERSGLKFHPTALELSDLAFALIMTDESMHPLFPLGSVVIFEPCIYAKGGDFVVAAQLDKPSIFRQLLTGVNSSILSPLDTRYPTDTFEQANTALIPAVAVETYLPARERMWDRDGYEPFWGIGKEQFLKK</sequence>
<name>A0A9X7Q5Z3_9ENTR</name>
<accession>A0A9X7Q5Z3</accession>
<comment type="caution">
    <text evidence="2">The sequence shown here is derived from an EMBL/GenBank/DDBJ whole genome shotgun (WGS) entry which is preliminary data.</text>
</comment>
<organism evidence="2 3">
    <name type="scientific">Enterobacter hormaechei</name>
    <dbReference type="NCBI Taxonomy" id="158836"/>
    <lineage>
        <taxon>Bacteria</taxon>
        <taxon>Pseudomonadati</taxon>
        <taxon>Pseudomonadota</taxon>
        <taxon>Gammaproteobacteria</taxon>
        <taxon>Enterobacterales</taxon>
        <taxon>Enterobacteriaceae</taxon>
        <taxon>Enterobacter</taxon>
        <taxon>Enterobacter cloacae complex</taxon>
    </lineage>
</organism>
<feature type="domain" description="HTH cro/C1-type" evidence="1">
    <location>
        <begin position="14"/>
        <end position="68"/>
    </location>
</feature>
<dbReference type="PROSITE" id="PS50943">
    <property type="entry name" value="HTH_CROC1"/>
    <property type="match status" value="1"/>
</dbReference>
<dbReference type="GO" id="GO:0003677">
    <property type="term" value="F:DNA binding"/>
    <property type="evidence" value="ECO:0007669"/>
    <property type="project" value="InterPro"/>
</dbReference>
<evidence type="ECO:0000259" key="1">
    <source>
        <dbReference type="PROSITE" id="PS50943"/>
    </source>
</evidence>
<dbReference type="Gene3D" id="1.10.260.40">
    <property type="entry name" value="lambda repressor-like DNA-binding domains"/>
    <property type="match status" value="1"/>
</dbReference>
<reference evidence="2 3" key="1">
    <citation type="submission" date="2018-05" db="EMBL/GenBank/DDBJ databases">
        <title>Evaluation of testing and processing parameters for the GenePOC Carba assay.</title>
        <authorList>
            <person name="Walsh T.R."/>
        </authorList>
    </citation>
    <scope>NUCLEOTIDE SEQUENCE [LARGE SCALE GENOMIC DNA]</scope>
    <source>
        <strain evidence="2 3">PECIMP</strain>
    </source>
</reference>
<dbReference type="RefSeq" id="WP_058677604.1">
    <property type="nucleotide sequence ID" value="NZ_CP023569.1"/>
</dbReference>
<dbReference type="SUPFAM" id="SSF47413">
    <property type="entry name" value="lambda repressor-like DNA-binding domains"/>
    <property type="match status" value="1"/>
</dbReference>
<dbReference type="EMBL" id="QHMI01000006">
    <property type="protein sequence ID" value="PXB41164.1"/>
    <property type="molecule type" value="Genomic_DNA"/>
</dbReference>
<dbReference type="AlphaFoldDB" id="A0A9X7Q5Z3"/>
<dbReference type="InterPro" id="IPR010982">
    <property type="entry name" value="Lambda_DNA-bd_dom_sf"/>
</dbReference>
<evidence type="ECO:0000313" key="2">
    <source>
        <dbReference type="EMBL" id="PXB41164.1"/>
    </source>
</evidence>
<dbReference type="Pfam" id="PF00717">
    <property type="entry name" value="Peptidase_S24"/>
    <property type="match status" value="1"/>
</dbReference>
<dbReference type="Gene3D" id="2.10.109.10">
    <property type="entry name" value="Umud Fragment, subunit A"/>
    <property type="match status" value="1"/>
</dbReference>
<dbReference type="CDD" id="cd06529">
    <property type="entry name" value="S24_LexA-like"/>
    <property type="match status" value="1"/>
</dbReference>
<dbReference type="CDD" id="cd00093">
    <property type="entry name" value="HTH_XRE"/>
    <property type="match status" value="1"/>
</dbReference>
<dbReference type="InterPro" id="IPR036286">
    <property type="entry name" value="LexA/Signal_pep-like_sf"/>
</dbReference>
<evidence type="ECO:0000313" key="3">
    <source>
        <dbReference type="Proteomes" id="UP000246375"/>
    </source>
</evidence>
<dbReference type="InterPro" id="IPR039418">
    <property type="entry name" value="LexA-like"/>
</dbReference>
<dbReference type="InterPro" id="IPR015927">
    <property type="entry name" value="Peptidase_S24_S26A/B/C"/>
</dbReference>